<dbReference type="OrthoDB" id="2527272at2759"/>
<proteinExistence type="predicted"/>
<reference evidence="4" key="1">
    <citation type="submission" date="2020-11" db="EMBL/GenBank/DDBJ databases">
        <authorList>
            <consortium name="DOE Joint Genome Institute"/>
            <person name="Ahrendt S."/>
            <person name="Riley R."/>
            <person name="Andreopoulos W."/>
            <person name="LaButti K."/>
            <person name="Pangilinan J."/>
            <person name="Ruiz-duenas F.J."/>
            <person name="Barrasa J.M."/>
            <person name="Sanchez-Garcia M."/>
            <person name="Camarero S."/>
            <person name="Miyauchi S."/>
            <person name="Serrano A."/>
            <person name="Linde D."/>
            <person name="Babiker R."/>
            <person name="Drula E."/>
            <person name="Ayuso-Fernandez I."/>
            <person name="Pacheco R."/>
            <person name="Padilla G."/>
            <person name="Ferreira P."/>
            <person name="Barriuso J."/>
            <person name="Kellner H."/>
            <person name="Castanera R."/>
            <person name="Alfaro M."/>
            <person name="Ramirez L."/>
            <person name="Pisabarro A.G."/>
            <person name="Kuo A."/>
            <person name="Tritt A."/>
            <person name="Lipzen A."/>
            <person name="He G."/>
            <person name="Yan M."/>
            <person name="Ng V."/>
            <person name="Cullen D."/>
            <person name="Martin F."/>
            <person name="Rosso M.-N."/>
            <person name="Henrissat B."/>
            <person name="Hibbett D."/>
            <person name="Martinez A.T."/>
            <person name="Grigoriev I.V."/>
        </authorList>
    </citation>
    <scope>NUCLEOTIDE SEQUENCE</scope>
    <source>
        <strain evidence="4">AH 44721</strain>
    </source>
</reference>
<dbReference type="Proteomes" id="UP000724874">
    <property type="component" value="Unassembled WGS sequence"/>
</dbReference>
<feature type="signal peptide" evidence="2">
    <location>
        <begin position="1"/>
        <end position="30"/>
    </location>
</feature>
<dbReference type="Pfam" id="PF18721">
    <property type="entry name" value="CxC6"/>
    <property type="match status" value="1"/>
</dbReference>
<evidence type="ECO:0000313" key="4">
    <source>
        <dbReference type="EMBL" id="KAF8867549.1"/>
    </source>
</evidence>
<accession>A0A9P5TEA5</accession>
<dbReference type="InterPro" id="IPR040898">
    <property type="entry name" value="CxC6"/>
</dbReference>
<name>A0A9P5TEA5_GYMJU</name>
<comment type="caution">
    <text evidence="4">The sequence shown here is derived from an EMBL/GenBank/DDBJ whole genome shotgun (WGS) entry which is preliminary data.</text>
</comment>
<feature type="chain" id="PRO_5040276323" description="CxC6 like cysteine cluster associated with KDZ domain-containing protein" evidence="2">
    <location>
        <begin position="31"/>
        <end position="163"/>
    </location>
</feature>
<dbReference type="EMBL" id="JADNYJ010001046">
    <property type="protein sequence ID" value="KAF8867549.1"/>
    <property type="molecule type" value="Genomic_DNA"/>
</dbReference>
<gene>
    <name evidence="4" type="ORF">CPB84DRAFT_1859294</name>
</gene>
<dbReference type="AlphaFoldDB" id="A0A9P5TEA5"/>
<organism evidence="4 5">
    <name type="scientific">Gymnopilus junonius</name>
    <name type="common">Spectacular rustgill mushroom</name>
    <name type="synonym">Gymnopilus spectabilis subsp. junonius</name>
    <dbReference type="NCBI Taxonomy" id="109634"/>
    <lineage>
        <taxon>Eukaryota</taxon>
        <taxon>Fungi</taxon>
        <taxon>Dikarya</taxon>
        <taxon>Basidiomycota</taxon>
        <taxon>Agaricomycotina</taxon>
        <taxon>Agaricomycetes</taxon>
        <taxon>Agaricomycetidae</taxon>
        <taxon>Agaricales</taxon>
        <taxon>Agaricineae</taxon>
        <taxon>Hymenogastraceae</taxon>
        <taxon>Gymnopilus</taxon>
    </lineage>
</organism>
<evidence type="ECO:0000256" key="1">
    <source>
        <dbReference type="SAM" id="MobiDB-lite"/>
    </source>
</evidence>
<sequence>MRASWAVGFGWRAPSGALLLLCWTPPFSRGINESMGPLFYGPKLACESQSHTRRSLTVDYLGIIPALTGEDADESAANTAQAREETHRRRREQTVAANSRNMNMEVDDQDVEMDSDPVKMIILDGIVMGPTHCSFDGCTDDLKNAHGGALCANHEIAVRVTLT</sequence>
<feature type="domain" description="CxC6 like cysteine cluster associated with KDZ" evidence="3">
    <location>
        <begin position="122"/>
        <end position="155"/>
    </location>
</feature>
<evidence type="ECO:0000259" key="3">
    <source>
        <dbReference type="Pfam" id="PF18721"/>
    </source>
</evidence>
<evidence type="ECO:0000256" key="2">
    <source>
        <dbReference type="SAM" id="SignalP"/>
    </source>
</evidence>
<protein>
    <recommendedName>
        <fullName evidence="3">CxC6 like cysteine cluster associated with KDZ domain-containing protein</fullName>
    </recommendedName>
</protein>
<keyword evidence="5" id="KW-1185">Reference proteome</keyword>
<feature type="region of interest" description="Disordered" evidence="1">
    <location>
        <begin position="72"/>
        <end position="94"/>
    </location>
</feature>
<keyword evidence="2" id="KW-0732">Signal</keyword>
<evidence type="ECO:0000313" key="5">
    <source>
        <dbReference type="Proteomes" id="UP000724874"/>
    </source>
</evidence>